<dbReference type="InterPro" id="IPR031329">
    <property type="entry name" value="NEUT/ALK_ceramidase_N"/>
</dbReference>
<dbReference type="PANTHER" id="PTHR12670:SF1">
    <property type="entry name" value="NEUTRAL CERAMIDASE"/>
    <property type="match status" value="1"/>
</dbReference>
<dbReference type="EMBL" id="FOEF01000033">
    <property type="protein sequence ID" value="SEP53888.1"/>
    <property type="molecule type" value="Genomic_DNA"/>
</dbReference>
<evidence type="ECO:0000259" key="1">
    <source>
        <dbReference type="Pfam" id="PF04734"/>
    </source>
</evidence>
<gene>
    <name evidence="2" type="ORF">SAMN04489732_1333</name>
</gene>
<feature type="domain" description="Neutral/alkaline non-lysosomal ceramidase N-terminal" evidence="1">
    <location>
        <begin position="13"/>
        <end position="99"/>
    </location>
</feature>
<reference evidence="2 3" key="1">
    <citation type="submission" date="2016-10" db="EMBL/GenBank/DDBJ databases">
        <authorList>
            <person name="de Groot N.N."/>
        </authorList>
    </citation>
    <scope>NUCLEOTIDE SEQUENCE [LARGE SCALE GENOMIC DNA]</scope>
    <source>
        <strain evidence="2 3">DSM 44993</strain>
    </source>
</reference>
<dbReference type="GO" id="GO:0042759">
    <property type="term" value="P:long-chain fatty acid biosynthetic process"/>
    <property type="evidence" value="ECO:0007669"/>
    <property type="project" value="TreeGrafter"/>
</dbReference>
<dbReference type="GO" id="GO:0046514">
    <property type="term" value="P:ceramide catabolic process"/>
    <property type="evidence" value="ECO:0007669"/>
    <property type="project" value="InterPro"/>
</dbReference>
<dbReference type="AlphaFoldDB" id="A0A1H8YR94"/>
<dbReference type="GO" id="GO:0005576">
    <property type="term" value="C:extracellular region"/>
    <property type="evidence" value="ECO:0007669"/>
    <property type="project" value="TreeGrafter"/>
</dbReference>
<dbReference type="GO" id="GO:0046512">
    <property type="term" value="P:sphingosine biosynthetic process"/>
    <property type="evidence" value="ECO:0007669"/>
    <property type="project" value="TreeGrafter"/>
</dbReference>
<sequence length="111" mass="12287">MTTWRRRLRSRGEFDSTRITGSRQYEAAAKLMNEPGVPVRGRVDHRRTYVDLSAADVSAEFAADSRMHWTRGPIVGAVALAGTDEGEGFAGFRQQRTRAGARCRTASARCV</sequence>
<evidence type="ECO:0000313" key="2">
    <source>
        <dbReference type="EMBL" id="SEP53888.1"/>
    </source>
</evidence>
<dbReference type="InterPro" id="IPR006823">
    <property type="entry name" value="Ceramidase_alk"/>
</dbReference>
<evidence type="ECO:0000313" key="3">
    <source>
        <dbReference type="Proteomes" id="UP000198582"/>
    </source>
</evidence>
<accession>A0A1H8YR94</accession>
<dbReference type="GO" id="GO:0017040">
    <property type="term" value="F:N-acylsphingosine amidohydrolase activity"/>
    <property type="evidence" value="ECO:0007669"/>
    <property type="project" value="InterPro"/>
</dbReference>
<keyword evidence="3" id="KW-1185">Reference proteome</keyword>
<dbReference type="RefSeq" id="WP_177231808.1">
    <property type="nucleotide sequence ID" value="NZ_FOEF01000033.1"/>
</dbReference>
<dbReference type="GO" id="GO:0016020">
    <property type="term" value="C:membrane"/>
    <property type="evidence" value="ECO:0007669"/>
    <property type="project" value="GOC"/>
</dbReference>
<dbReference type="Proteomes" id="UP000198582">
    <property type="component" value="Unassembled WGS sequence"/>
</dbReference>
<protein>
    <submittedName>
        <fullName evidence="2">Neutral/alkaline non-lysosomal ceramidase, N-terminal</fullName>
    </submittedName>
</protein>
<dbReference type="Pfam" id="PF04734">
    <property type="entry name" value="Ceramidase_alk"/>
    <property type="match status" value="1"/>
</dbReference>
<dbReference type="STRING" id="394193.SAMN04489732_1333"/>
<proteinExistence type="predicted"/>
<name>A0A1H8YR94_9PSEU</name>
<organism evidence="2 3">
    <name type="scientific">Amycolatopsis saalfeldensis</name>
    <dbReference type="NCBI Taxonomy" id="394193"/>
    <lineage>
        <taxon>Bacteria</taxon>
        <taxon>Bacillati</taxon>
        <taxon>Actinomycetota</taxon>
        <taxon>Actinomycetes</taxon>
        <taxon>Pseudonocardiales</taxon>
        <taxon>Pseudonocardiaceae</taxon>
        <taxon>Amycolatopsis</taxon>
    </lineage>
</organism>
<dbReference type="PANTHER" id="PTHR12670">
    <property type="entry name" value="CERAMIDASE"/>
    <property type="match status" value="1"/>
</dbReference>